<dbReference type="SMART" id="SM00487">
    <property type="entry name" value="DEXDc"/>
    <property type="match status" value="1"/>
</dbReference>
<dbReference type="FunFam" id="3.40.50.10810:FF:000068">
    <property type="entry name" value="SNF2 domain-containing protein / helicase domain-containing protein / zinc finger protein-like protein"/>
    <property type="match status" value="1"/>
</dbReference>
<proteinExistence type="inferred from homology"/>
<evidence type="ECO:0000256" key="3">
    <source>
        <dbReference type="ARBA" id="ARBA00022741"/>
    </source>
</evidence>
<dbReference type="GO" id="GO:0008270">
    <property type="term" value="F:zinc ion binding"/>
    <property type="evidence" value="ECO:0007669"/>
    <property type="project" value="UniProtKB-KW"/>
</dbReference>
<keyword evidence="6" id="KW-0862">Zinc</keyword>
<dbReference type="Proteomes" id="UP000734854">
    <property type="component" value="Unassembled WGS sequence"/>
</dbReference>
<feature type="domain" description="Helicase ATP-binding" evidence="11">
    <location>
        <begin position="595"/>
        <end position="864"/>
    </location>
</feature>
<dbReference type="PROSITE" id="PS51192">
    <property type="entry name" value="HELICASE_ATP_BIND_1"/>
    <property type="match status" value="1"/>
</dbReference>
<dbReference type="PROSITE" id="PS51194">
    <property type="entry name" value="HELICASE_CTER"/>
    <property type="match status" value="1"/>
</dbReference>
<dbReference type="InterPro" id="IPR001841">
    <property type="entry name" value="Znf_RING"/>
</dbReference>
<dbReference type="PANTHER" id="PTHR45626">
    <property type="entry name" value="TRANSCRIPTION TERMINATION FACTOR 2-RELATED"/>
    <property type="match status" value="1"/>
</dbReference>
<dbReference type="GO" id="GO:0005524">
    <property type="term" value="F:ATP binding"/>
    <property type="evidence" value="ECO:0007669"/>
    <property type="project" value="UniProtKB-KW"/>
</dbReference>
<keyword evidence="4 8" id="KW-0863">Zinc-finger</keyword>
<keyword evidence="14" id="KW-1185">Reference proteome</keyword>
<keyword evidence="2" id="KW-0479">Metal-binding</keyword>
<feature type="domain" description="Helicase C-terminal" evidence="12">
    <location>
        <begin position="1148"/>
        <end position="1320"/>
    </location>
</feature>
<evidence type="ECO:0000256" key="7">
    <source>
        <dbReference type="ARBA" id="ARBA00022840"/>
    </source>
</evidence>
<dbReference type="SMART" id="SM00184">
    <property type="entry name" value="RING"/>
    <property type="match status" value="1"/>
</dbReference>
<dbReference type="CDD" id="cd18008">
    <property type="entry name" value="DEXDc_SHPRH-like"/>
    <property type="match status" value="1"/>
</dbReference>
<evidence type="ECO:0000313" key="13">
    <source>
        <dbReference type="EMBL" id="KAG6519247.1"/>
    </source>
</evidence>
<dbReference type="InterPro" id="IPR014001">
    <property type="entry name" value="Helicase_ATP-bd"/>
</dbReference>
<dbReference type="GO" id="GO:0016787">
    <property type="term" value="F:hydrolase activity"/>
    <property type="evidence" value="ECO:0007669"/>
    <property type="project" value="UniProtKB-KW"/>
</dbReference>
<dbReference type="PROSITE" id="PS00518">
    <property type="entry name" value="ZF_RING_1"/>
    <property type="match status" value="1"/>
</dbReference>
<dbReference type="SMART" id="SM00490">
    <property type="entry name" value="HELICc"/>
    <property type="match status" value="1"/>
</dbReference>
<dbReference type="Pfam" id="PF00271">
    <property type="entry name" value="Helicase_C"/>
    <property type="match status" value="1"/>
</dbReference>
<dbReference type="InterPro" id="IPR018957">
    <property type="entry name" value="Znf_C3HC4_RING-type"/>
</dbReference>
<feature type="compositionally biased region" description="Low complexity" evidence="9">
    <location>
        <begin position="389"/>
        <end position="404"/>
    </location>
</feature>
<dbReference type="InterPro" id="IPR049730">
    <property type="entry name" value="SNF2/RAD54-like_C"/>
</dbReference>
<organism evidence="13 14">
    <name type="scientific">Zingiber officinale</name>
    <name type="common">Ginger</name>
    <name type="synonym">Amomum zingiber</name>
    <dbReference type="NCBI Taxonomy" id="94328"/>
    <lineage>
        <taxon>Eukaryota</taxon>
        <taxon>Viridiplantae</taxon>
        <taxon>Streptophyta</taxon>
        <taxon>Embryophyta</taxon>
        <taxon>Tracheophyta</taxon>
        <taxon>Spermatophyta</taxon>
        <taxon>Magnoliopsida</taxon>
        <taxon>Liliopsida</taxon>
        <taxon>Zingiberales</taxon>
        <taxon>Zingiberaceae</taxon>
        <taxon>Zingiber</taxon>
    </lineage>
</organism>
<evidence type="ECO:0000256" key="5">
    <source>
        <dbReference type="ARBA" id="ARBA00022801"/>
    </source>
</evidence>
<dbReference type="PANTHER" id="PTHR45626:SF16">
    <property type="entry name" value="ATP-DEPENDENT HELICASE ULS1"/>
    <property type="match status" value="1"/>
</dbReference>
<accession>A0A8J5HE07</accession>
<feature type="region of interest" description="Disordered" evidence="9">
    <location>
        <begin position="387"/>
        <end position="420"/>
    </location>
</feature>
<dbReference type="OrthoDB" id="448448at2759"/>
<keyword evidence="7" id="KW-0067">ATP-binding</keyword>
<keyword evidence="5" id="KW-0378">Hydrolase</keyword>
<dbReference type="GO" id="GO:0008094">
    <property type="term" value="F:ATP-dependent activity, acting on DNA"/>
    <property type="evidence" value="ECO:0007669"/>
    <property type="project" value="TreeGrafter"/>
</dbReference>
<evidence type="ECO:0008006" key="15">
    <source>
        <dbReference type="Google" id="ProtNLM"/>
    </source>
</evidence>
<dbReference type="GO" id="GO:0006281">
    <property type="term" value="P:DNA repair"/>
    <property type="evidence" value="ECO:0007669"/>
    <property type="project" value="TreeGrafter"/>
</dbReference>
<dbReference type="InterPro" id="IPR000330">
    <property type="entry name" value="SNF2_N"/>
</dbReference>
<protein>
    <recommendedName>
        <fullName evidence="15">Helicase-like transcription factor CHR28</fullName>
    </recommendedName>
</protein>
<dbReference type="InterPro" id="IPR017907">
    <property type="entry name" value="Znf_RING_CS"/>
</dbReference>
<evidence type="ECO:0000259" key="11">
    <source>
        <dbReference type="PROSITE" id="PS51192"/>
    </source>
</evidence>
<gene>
    <name evidence="13" type="ORF">ZIOFF_022739</name>
</gene>
<dbReference type="InterPro" id="IPR001650">
    <property type="entry name" value="Helicase_C-like"/>
</dbReference>
<dbReference type="GO" id="GO:0005634">
    <property type="term" value="C:nucleus"/>
    <property type="evidence" value="ECO:0007669"/>
    <property type="project" value="TreeGrafter"/>
</dbReference>
<feature type="domain" description="RING-type" evidence="10">
    <location>
        <begin position="1018"/>
        <end position="1054"/>
    </location>
</feature>
<reference evidence="13 14" key="1">
    <citation type="submission" date="2020-08" db="EMBL/GenBank/DDBJ databases">
        <title>Plant Genome Project.</title>
        <authorList>
            <person name="Zhang R.-G."/>
        </authorList>
    </citation>
    <scope>NUCLEOTIDE SEQUENCE [LARGE SCALE GENOMIC DNA]</scope>
    <source>
        <tissue evidence="13">Rhizome</tissue>
    </source>
</reference>
<evidence type="ECO:0000256" key="4">
    <source>
        <dbReference type="ARBA" id="ARBA00022771"/>
    </source>
</evidence>
<sequence>MEDHPQGNSWEILEEGSDLLFDENLAISVEDLYAILDEEPAQPPPSDEQPQITYEGLHQGKLHGYPVDAEFSAKPYIFGSTEYKECSGRVGSQWSTSDRIGGLDCQKEVNVGFSLGSKENYNCNFPRNDDIRHASEHAESKHALDCPSSCFSPSNQEYDFNTRKNFVESSRNSLMVRDLHNQQLQHAPSYNFDNVDKTSLIMSHYVEFSHDLFSDSGQKVFKQTRSHDYEHCADDSHTMITDLSGLTDAERNNERRSTQRVSLFHDPYSYTDPSLTCQNLYDSKSTLNATEALGIMYNACGSSYARRDSHTDGTRNTFHGQFSHPVFSHQKEDIVKHENEDQRHPSLSLSRGSEVELDTTAESRSLLQDFLMSDTVLPLLDACAGQNNSDDLSLESESSIDSSSYGSRKRDPPSRNSTSSHTELFVMNESENLFSDSLTNWPNKKQNISLMIGRDDQAHISHYHQNSLKHHDNGGAMSYMSNLKHRDNDGLIYVSVDDDADTCILDDIRNSTYPPPPHPFYTSNPTVVDQSGFTETYLSRFGGMRQKDERLNIQLALQVQDLSQPMSEACPPEGALAVSLLRHQRIALHWMVQKETSSSHCCGGILADDQGLGKTVSTIALILMERSPSLQPFPSAGNHDKIEPLNLDDDEEDDISKINEAKQLRVCSSSMASVLKRRGDQEIMPIKSSPAAGTLVVSPTSVLRQWAEELKTKVACSANLSVLVYHGSNRTKDAHELAKYDVVLTTYSIVSMEVPKQPLADKDDERENYDGHMESMVDKKGKETLSASRKNVKDGNVESAARPLARVSWFRVILDEAQSIKNHRTQVARACWGLQAKRRWCLSGTPIQNAVDDLYSYFRFLRYGPLDAYKSFCSMIKNPISRNPSKGYERLKLILKTIMLRRTKGTMLDGEPIITLPSKTITLKKVDFSKEERAFYTRLEAESREQFKVYANEGTVKQNYVNILLMLLRLRQACDHPFLVNGYGSNSVERSSIEIASKLPKEKQKDLLTCLEACLAICTICNDPPEDAVVTKCGHVFCNQCIRERFNGDDYICPSADCKVRLTAASVFSRSTIATSICDMPVEVCHSTGCSSNISDATKSNGCSYSSKVKAALDILQSLPRSQCYLPDCNSSKPKEEGDDCLPNGINTVSQGCFVTTNEGKNPKPNCQHSEKALVFSQWTRMLDLLEVPLQESCIQYRRLDGTMSVAARDKAIKDFNNLPEVTVMIMSLKAASLGLNLVVACHVLLLDLWWNPTTEDQAIDRAHRIGQRRPVTVSRLTVKDTVEDRILALQEKKREMVASAFGEDESGSRQTRLTVEDLNYLFMV</sequence>
<evidence type="ECO:0000256" key="1">
    <source>
        <dbReference type="ARBA" id="ARBA00008438"/>
    </source>
</evidence>
<name>A0A8J5HE07_ZINOF</name>
<dbReference type="Pfam" id="PF00097">
    <property type="entry name" value="zf-C3HC4"/>
    <property type="match status" value="1"/>
</dbReference>
<evidence type="ECO:0000256" key="2">
    <source>
        <dbReference type="ARBA" id="ARBA00022723"/>
    </source>
</evidence>
<keyword evidence="3" id="KW-0547">Nucleotide-binding</keyword>
<dbReference type="PROSITE" id="PS50089">
    <property type="entry name" value="ZF_RING_2"/>
    <property type="match status" value="1"/>
</dbReference>
<dbReference type="EMBL" id="JACMSC010000006">
    <property type="protein sequence ID" value="KAG6519247.1"/>
    <property type="molecule type" value="Genomic_DNA"/>
</dbReference>
<evidence type="ECO:0000259" key="12">
    <source>
        <dbReference type="PROSITE" id="PS51194"/>
    </source>
</evidence>
<evidence type="ECO:0000313" key="14">
    <source>
        <dbReference type="Proteomes" id="UP000734854"/>
    </source>
</evidence>
<dbReference type="Pfam" id="PF00176">
    <property type="entry name" value="SNF2-rel_dom"/>
    <property type="match status" value="1"/>
</dbReference>
<comment type="similarity">
    <text evidence="1">Belongs to the SNF2/RAD54 helicase family. RAD16 subfamily.</text>
</comment>
<comment type="caution">
    <text evidence="13">The sequence shown here is derived from an EMBL/GenBank/DDBJ whole genome shotgun (WGS) entry which is preliminary data.</text>
</comment>
<dbReference type="CDD" id="cd18793">
    <property type="entry name" value="SF2_C_SNF"/>
    <property type="match status" value="1"/>
</dbReference>
<evidence type="ECO:0000256" key="6">
    <source>
        <dbReference type="ARBA" id="ARBA00022833"/>
    </source>
</evidence>
<evidence type="ECO:0000256" key="9">
    <source>
        <dbReference type="SAM" id="MobiDB-lite"/>
    </source>
</evidence>
<evidence type="ECO:0000256" key="8">
    <source>
        <dbReference type="PROSITE-ProRule" id="PRU00175"/>
    </source>
</evidence>
<evidence type="ECO:0000259" key="10">
    <source>
        <dbReference type="PROSITE" id="PS50089"/>
    </source>
</evidence>
<dbReference type="InterPro" id="IPR050628">
    <property type="entry name" value="SNF2_RAD54_helicase_TF"/>
</dbReference>
<feature type="region of interest" description="Disordered" evidence="9">
    <location>
        <begin position="337"/>
        <end position="356"/>
    </location>
</feature>